<evidence type="ECO:0000313" key="7">
    <source>
        <dbReference type="Proteomes" id="UP000004184"/>
    </source>
</evidence>
<feature type="region of interest" description="Disordered" evidence="4">
    <location>
        <begin position="313"/>
        <end position="334"/>
    </location>
</feature>
<sequence length="835" mass="90068">MRSPTKRCCTRGPRLRGWIDADRAGLRNHQRLTEAAEAWEASGRDTALLYRGTQLAVTVDWLNGRLAPPDAPERRFLDAGVRHEQHETAARRRRARRLRQLVALLSALVLLTAGATGYALWQRTDALAERDRSAAQVAVDDAERLRQVDPSLAMRLSLAAHRVAPTPQTRGALLASSGSVYSTPLPRHRYTVGQALFHGSLLATAAADGLVRLTDVRHPARPTAIATLNARDSLTGVAVTSDGRLLATGGDDATVTLWALSKIPPRQLVSLPAGGAVRALAVSPDARTLAAVTGEGGLRVWDITRRERPVRLPEGTGAGHEGPVNGVAFSPDSRTLATAGDDRTVRLWNMTHGRGPALTSTLSSHKAQVRAVAFAPDGRTLASVSFDQTVHLTPVADPRHPKRPTVLRGHNGLIHSVAFRPDGRHLVTGGDDQTARLWDLTDGRELMALPQPNPVRAVAFGPGDVLVTGDDEGRVLLWHLPPPVTLAPAPTTSMAYAQEGRMLVTANAEAGARIWSRSPAGHVTPLAALAHPAAVNAVTVSPDGRLLVTAGQDHRARLWDVTDPHRPALLSTLSRHTDALYTVAMSKDKRLLATGGEDHTAQLWDISRPSHPTHLADMSDHTDRVNSVSLSKDGRLMATAGGDYRARLWDLSDRRHPVLIAELLHPNQVNGVELSPDNRLVATTDDDRKVRLWAVPKTRPRALVRTSTSPLSIMIGHREASRGAAFAPDGRTLATTSDDRTAQLWDVVDPGRPVLLTALTGHTGPVLDVEFSPDGRSLATAGQDATLRFWSNDVAAAIRRVCALDGPLNREEWKAHLPRQPFRRSCEGVRTGNSG</sequence>
<dbReference type="RefSeq" id="WP_003994495.1">
    <property type="nucleotide sequence ID" value="NZ_GG657757.1"/>
</dbReference>
<dbReference type="CDD" id="cd00200">
    <property type="entry name" value="WD40"/>
    <property type="match status" value="2"/>
</dbReference>
<name>D9X8V0_STRVT</name>
<feature type="repeat" description="WD" evidence="3">
    <location>
        <begin position="714"/>
        <end position="747"/>
    </location>
</feature>
<feature type="repeat" description="WD" evidence="3">
    <location>
        <begin position="573"/>
        <end position="607"/>
    </location>
</feature>
<feature type="repeat" description="WD" evidence="3">
    <location>
        <begin position="662"/>
        <end position="693"/>
    </location>
</feature>
<reference evidence="7" key="1">
    <citation type="submission" date="2009-02" db="EMBL/GenBank/DDBJ databases">
        <title>Annotation of Streptomyces viridochromogenes strain DSM 40736.</title>
        <authorList>
            <consortium name="The Broad Institute Genome Sequencing Platform"/>
            <consortium name="Broad Institute Microbial Sequencing Center"/>
            <person name="Fischbach M."/>
            <person name="Godfrey P."/>
            <person name="Ward D."/>
            <person name="Young S."/>
            <person name="Zeng Q."/>
            <person name="Koehrsen M."/>
            <person name="Alvarado L."/>
            <person name="Berlin A.M."/>
            <person name="Bochicchio J."/>
            <person name="Borenstein D."/>
            <person name="Chapman S.B."/>
            <person name="Chen Z."/>
            <person name="Engels R."/>
            <person name="Freedman E."/>
            <person name="Gellesch M."/>
            <person name="Goldberg J."/>
            <person name="Griggs A."/>
            <person name="Gujja S."/>
            <person name="Heilman E.R."/>
            <person name="Heiman D.I."/>
            <person name="Hepburn T.A."/>
            <person name="Howarth C."/>
            <person name="Jen D."/>
            <person name="Larson L."/>
            <person name="Lewis B."/>
            <person name="Mehta T."/>
            <person name="Park D."/>
            <person name="Pearson M."/>
            <person name="Richards J."/>
            <person name="Roberts A."/>
            <person name="Saif S."/>
            <person name="Shea T.D."/>
            <person name="Shenoy N."/>
            <person name="Sisk P."/>
            <person name="Stolte C."/>
            <person name="Sykes S.N."/>
            <person name="Thomson T."/>
            <person name="Walk T."/>
            <person name="White J."/>
            <person name="Yandava C."/>
            <person name="Straight P."/>
            <person name="Clardy J."/>
            <person name="Hung D."/>
            <person name="Kolter R."/>
            <person name="Mekalanos J."/>
            <person name="Walker S."/>
            <person name="Walsh C.T."/>
            <person name="Wieland-Brown L.C."/>
            <person name="Haas B."/>
            <person name="Nusbaum C."/>
            <person name="Birren B."/>
        </authorList>
    </citation>
    <scope>NUCLEOTIDE SEQUENCE [LARGE SCALE GENOMIC DNA]</scope>
    <source>
        <strain evidence="7">DSM 40736 / JCM 4977 / BCRC 1201 / Tue 494</strain>
    </source>
</reference>
<dbReference type="SMART" id="SM00320">
    <property type="entry name" value="WD40"/>
    <property type="match status" value="14"/>
</dbReference>
<feature type="repeat" description="WD" evidence="3">
    <location>
        <begin position="407"/>
        <end position="448"/>
    </location>
</feature>
<keyword evidence="1 3" id="KW-0853">WD repeat</keyword>
<evidence type="ECO:0000313" key="6">
    <source>
        <dbReference type="EMBL" id="EFL36353.1"/>
    </source>
</evidence>
<evidence type="ECO:0000256" key="1">
    <source>
        <dbReference type="ARBA" id="ARBA00022574"/>
    </source>
</evidence>
<feature type="transmembrane region" description="Helical" evidence="5">
    <location>
        <begin position="101"/>
        <end position="121"/>
    </location>
</feature>
<dbReference type="STRING" id="591159.SSQG_06872"/>
<feature type="repeat" description="WD" evidence="3">
    <location>
        <begin position="362"/>
        <end position="392"/>
    </location>
</feature>
<protein>
    <submittedName>
        <fullName evidence="6">WD-40 repeat-containing protein</fullName>
    </submittedName>
</protein>
<dbReference type="InterPro" id="IPR019775">
    <property type="entry name" value="WD40_repeat_CS"/>
</dbReference>
<dbReference type="PRINTS" id="PR00320">
    <property type="entry name" value="GPROTEINBRPT"/>
</dbReference>
<accession>D9X8V0</accession>
<keyword evidence="5" id="KW-0812">Transmembrane</keyword>
<dbReference type="InterPro" id="IPR011047">
    <property type="entry name" value="Quinoprotein_ADH-like_sf"/>
</dbReference>
<keyword evidence="5" id="KW-1133">Transmembrane helix</keyword>
<dbReference type="EMBL" id="GG657757">
    <property type="protein sequence ID" value="EFL36353.1"/>
    <property type="molecule type" value="Genomic_DNA"/>
</dbReference>
<dbReference type="OrthoDB" id="134501at2"/>
<feature type="repeat" description="WD" evidence="3">
    <location>
        <begin position="277"/>
        <end position="311"/>
    </location>
</feature>
<feature type="repeat" description="WD" evidence="3">
    <location>
        <begin position="759"/>
        <end position="800"/>
    </location>
</feature>
<dbReference type="InterPro" id="IPR015943">
    <property type="entry name" value="WD40/YVTN_repeat-like_dom_sf"/>
</dbReference>
<keyword evidence="7" id="KW-1185">Reference proteome</keyword>
<evidence type="ECO:0000256" key="4">
    <source>
        <dbReference type="SAM" id="MobiDB-lite"/>
    </source>
</evidence>
<dbReference type="PROSITE" id="PS50294">
    <property type="entry name" value="WD_REPEATS_REGION"/>
    <property type="match status" value="9"/>
</dbReference>
<dbReference type="SUPFAM" id="SSF50998">
    <property type="entry name" value="Quinoprotein alcohol dehydrogenase-like"/>
    <property type="match status" value="2"/>
</dbReference>
<keyword evidence="2" id="KW-0677">Repeat</keyword>
<dbReference type="SUPFAM" id="SSF51004">
    <property type="entry name" value="C-terminal (heme d1) domain of cytochrome cd1-nitrite reductase"/>
    <property type="match status" value="1"/>
</dbReference>
<dbReference type="eggNOG" id="COG2319">
    <property type="taxonomic scope" value="Bacteria"/>
</dbReference>
<dbReference type="AlphaFoldDB" id="D9X8V0"/>
<gene>
    <name evidence="6" type="ORF">SSQG_06872</name>
</gene>
<evidence type="ECO:0000256" key="5">
    <source>
        <dbReference type="SAM" id="Phobius"/>
    </source>
</evidence>
<proteinExistence type="predicted"/>
<dbReference type="InterPro" id="IPR011048">
    <property type="entry name" value="Haem_d1_sf"/>
</dbReference>
<dbReference type="InterPro" id="IPR001680">
    <property type="entry name" value="WD40_rpt"/>
</dbReference>
<evidence type="ECO:0000256" key="2">
    <source>
        <dbReference type="ARBA" id="ARBA00022737"/>
    </source>
</evidence>
<feature type="repeat" description="WD" evidence="3">
    <location>
        <begin position="227"/>
        <end position="258"/>
    </location>
</feature>
<dbReference type="HOGENOM" id="CLU_002352_0_2_11"/>
<dbReference type="PROSITE" id="PS00678">
    <property type="entry name" value="WD_REPEATS_1"/>
    <property type="match status" value="6"/>
</dbReference>
<dbReference type="Proteomes" id="UP000004184">
    <property type="component" value="Unassembled WGS sequence"/>
</dbReference>
<dbReference type="PANTHER" id="PTHR44129">
    <property type="entry name" value="WD REPEAT-CONTAINING PROTEIN POP1"/>
    <property type="match status" value="1"/>
</dbReference>
<feature type="repeat" description="WD" evidence="3">
    <location>
        <begin position="317"/>
        <end position="350"/>
    </location>
</feature>
<dbReference type="PROSITE" id="PS50082">
    <property type="entry name" value="WD_REPEATS_2"/>
    <property type="match status" value="11"/>
</dbReference>
<dbReference type="Gene3D" id="2.130.10.10">
    <property type="entry name" value="YVTN repeat-like/Quinoprotein amine dehydrogenase"/>
    <property type="match status" value="4"/>
</dbReference>
<dbReference type="InterPro" id="IPR020472">
    <property type="entry name" value="WD40_PAC1"/>
</dbReference>
<feature type="repeat" description="WD" evidence="3">
    <location>
        <begin position="528"/>
        <end position="561"/>
    </location>
</feature>
<feature type="repeat" description="WD" evidence="3">
    <location>
        <begin position="618"/>
        <end position="659"/>
    </location>
</feature>
<dbReference type="Pfam" id="PF00400">
    <property type="entry name" value="WD40"/>
    <property type="match status" value="11"/>
</dbReference>
<dbReference type="InterPro" id="IPR050349">
    <property type="entry name" value="WD_LIS1/nudF_dynein_reg"/>
</dbReference>
<keyword evidence="5" id="KW-0472">Membrane</keyword>
<evidence type="ECO:0000256" key="3">
    <source>
        <dbReference type="PROSITE-ProRule" id="PRU00221"/>
    </source>
</evidence>
<organism evidence="6 7">
    <name type="scientific">Streptomyces viridochromogenes (strain DSM 40736 / JCM 4977 / BCRC 1201 / Tue 494)</name>
    <dbReference type="NCBI Taxonomy" id="591159"/>
    <lineage>
        <taxon>Bacteria</taxon>
        <taxon>Bacillati</taxon>
        <taxon>Actinomycetota</taxon>
        <taxon>Actinomycetes</taxon>
        <taxon>Kitasatosporales</taxon>
        <taxon>Streptomycetaceae</taxon>
        <taxon>Streptomyces</taxon>
    </lineage>
</organism>